<dbReference type="Gene3D" id="3.30.70.360">
    <property type="match status" value="1"/>
</dbReference>
<keyword evidence="3 5" id="KW-0378">Hydrolase</keyword>
<dbReference type="Pfam" id="PF01546">
    <property type="entry name" value="Peptidase_M20"/>
    <property type="match status" value="1"/>
</dbReference>
<name>A0A4R5TMS0_9MICC</name>
<dbReference type="GO" id="GO:0046872">
    <property type="term" value="F:metal ion binding"/>
    <property type="evidence" value="ECO:0007669"/>
    <property type="project" value="UniProtKB-KW"/>
</dbReference>
<sequence>MDTTHREQHRAAHARIDSDEADMVEEVRRYLRQPGFSDTGVGILESAEMTLSYIQRLGCEDARLIATPGHPVVYGTLRSKRPHAKTLILYGLYDMTPVIAEEWSVDPLGASIVDASKLNLPSSLGEVIVSRAAHNHRGPTLSSLLAIEALLKTEGDVPCNLIFLIEGEEEIGSPSLPGVIEQLRPVLSEASAAWLPCMYEGADQSMTLFRGFKGSLWAELECRGGDWGGTADGRHLWAGHSVWIDSPLTQVVRAVASFLDDQDRFCLDGLDSLNADITEEDRNQARELVARHRLDPFADRDMLQTLNVTRLRGGADLADHLERFMFGVNVNIQGVHGGYEGPSFYTMLPGHARATLDVRFPVGMNGADIADMMRSHLDRRGLNNVTLRTPGGYPAARTQASDPILQAAANAAKEYGVRTNMWPMYNGACPASLFQELGTGLGFSFAGLGQGERPHAPDEFIRTDAIGQLAHFTISYLHAWSEI</sequence>
<feature type="domain" description="Peptidase M20 dimerisation" evidence="4">
    <location>
        <begin position="311"/>
        <end position="382"/>
    </location>
</feature>
<dbReference type="OrthoDB" id="3665926at2"/>
<gene>
    <name evidence="5" type="ORF">E2F48_14320</name>
</gene>
<keyword evidence="1" id="KW-0645">Protease</keyword>
<dbReference type="GO" id="GO:0006508">
    <property type="term" value="P:proteolysis"/>
    <property type="evidence" value="ECO:0007669"/>
    <property type="project" value="UniProtKB-KW"/>
</dbReference>
<dbReference type="SUPFAM" id="SSF53187">
    <property type="entry name" value="Zn-dependent exopeptidases"/>
    <property type="match status" value="1"/>
</dbReference>
<dbReference type="Gene3D" id="3.40.630.10">
    <property type="entry name" value="Zn peptidases"/>
    <property type="match status" value="1"/>
</dbReference>
<keyword evidence="6" id="KW-1185">Reference proteome</keyword>
<dbReference type="GO" id="GO:0008233">
    <property type="term" value="F:peptidase activity"/>
    <property type="evidence" value="ECO:0007669"/>
    <property type="project" value="UniProtKB-KW"/>
</dbReference>
<dbReference type="EMBL" id="SMTK01000005">
    <property type="protein sequence ID" value="TDK23965.1"/>
    <property type="molecule type" value="Genomic_DNA"/>
</dbReference>
<reference evidence="5 6" key="1">
    <citation type="submission" date="2019-03" db="EMBL/GenBank/DDBJ databases">
        <title>Arthrobacter sp. nov., an bacterium isolated from biocrust in Mu Us Desert.</title>
        <authorList>
            <person name="Lixiong L."/>
        </authorList>
    </citation>
    <scope>NUCLEOTIDE SEQUENCE [LARGE SCALE GENOMIC DNA]</scope>
    <source>
        <strain evidence="5 6">SLN-3</strain>
    </source>
</reference>
<protein>
    <submittedName>
        <fullName evidence="5">M20/M25/M40 family metallo-hydrolase</fullName>
    </submittedName>
</protein>
<evidence type="ECO:0000256" key="2">
    <source>
        <dbReference type="ARBA" id="ARBA00022723"/>
    </source>
</evidence>
<comment type="caution">
    <text evidence="5">The sequence shown here is derived from an EMBL/GenBank/DDBJ whole genome shotgun (WGS) entry which is preliminary data.</text>
</comment>
<dbReference type="PANTHER" id="PTHR43270">
    <property type="entry name" value="BETA-ALA-HIS DIPEPTIDASE"/>
    <property type="match status" value="1"/>
</dbReference>
<dbReference type="InterPro" id="IPR051458">
    <property type="entry name" value="Cyt/Met_Dipeptidase"/>
</dbReference>
<dbReference type="Pfam" id="PF07687">
    <property type="entry name" value="M20_dimer"/>
    <property type="match status" value="1"/>
</dbReference>
<evidence type="ECO:0000313" key="6">
    <source>
        <dbReference type="Proteomes" id="UP000295411"/>
    </source>
</evidence>
<accession>A0A4R5TMS0</accession>
<dbReference type="InterPro" id="IPR011650">
    <property type="entry name" value="Peptidase_M20_dimer"/>
</dbReference>
<keyword evidence="2" id="KW-0479">Metal-binding</keyword>
<dbReference type="RefSeq" id="WP_133404650.1">
    <property type="nucleotide sequence ID" value="NZ_SMTK01000005.1"/>
</dbReference>
<dbReference type="Proteomes" id="UP000295411">
    <property type="component" value="Unassembled WGS sequence"/>
</dbReference>
<dbReference type="AlphaFoldDB" id="A0A4R5TMS0"/>
<dbReference type="PANTHER" id="PTHR43270:SF8">
    <property type="entry name" value="DI- AND TRIPEPTIDASE DUG2-RELATED"/>
    <property type="match status" value="1"/>
</dbReference>
<organism evidence="5 6">
    <name type="scientific">Arthrobacter crusticola</name>
    <dbReference type="NCBI Taxonomy" id="2547960"/>
    <lineage>
        <taxon>Bacteria</taxon>
        <taxon>Bacillati</taxon>
        <taxon>Actinomycetota</taxon>
        <taxon>Actinomycetes</taxon>
        <taxon>Micrococcales</taxon>
        <taxon>Micrococcaceae</taxon>
        <taxon>Arthrobacter</taxon>
    </lineage>
</organism>
<evidence type="ECO:0000256" key="3">
    <source>
        <dbReference type="ARBA" id="ARBA00022801"/>
    </source>
</evidence>
<evidence type="ECO:0000256" key="1">
    <source>
        <dbReference type="ARBA" id="ARBA00022670"/>
    </source>
</evidence>
<dbReference type="InterPro" id="IPR002933">
    <property type="entry name" value="Peptidase_M20"/>
</dbReference>
<proteinExistence type="predicted"/>
<evidence type="ECO:0000259" key="4">
    <source>
        <dbReference type="Pfam" id="PF07687"/>
    </source>
</evidence>
<evidence type="ECO:0000313" key="5">
    <source>
        <dbReference type="EMBL" id="TDK23965.1"/>
    </source>
</evidence>